<feature type="region of interest" description="Disordered" evidence="9">
    <location>
        <begin position="1"/>
        <end position="35"/>
    </location>
</feature>
<dbReference type="GO" id="GO:0004674">
    <property type="term" value="F:protein serine/threonine kinase activity"/>
    <property type="evidence" value="ECO:0007669"/>
    <property type="project" value="UniProtKB-KW"/>
</dbReference>
<dbReference type="Gene3D" id="1.10.510.10">
    <property type="entry name" value="Transferase(Phosphotransferase) domain 1"/>
    <property type="match status" value="1"/>
</dbReference>
<dbReference type="PROSITE" id="PS00108">
    <property type="entry name" value="PROTEIN_KINASE_ST"/>
    <property type="match status" value="1"/>
</dbReference>
<evidence type="ECO:0000256" key="2">
    <source>
        <dbReference type="ARBA" id="ARBA00022527"/>
    </source>
</evidence>
<comment type="catalytic activity">
    <reaction evidence="8">
        <text>L-seryl-[protein] + ATP = O-phospho-L-seryl-[protein] + ADP + H(+)</text>
        <dbReference type="Rhea" id="RHEA:17989"/>
        <dbReference type="Rhea" id="RHEA-COMP:9863"/>
        <dbReference type="Rhea" id="RHEA-COMP:11604"/>
        <dbReference type="ChEBI" id="CHEBI:15378"/>
        <dbReference type="ChEBI" id="CHEBI:29999"/>
        <dbReference type="ChEBI" id="CHEBI:30616"/>
        <dbReference type="ChEBI" id="CHEBI:83421"/>
        <dbReference type="ChEBI" id="CHEBI:456216"/>
        <dbReference type="EC" id="2.7.11.1"/>
    </reaction>
</comment>
<comment type="catalytic activity">
    <reaction evidence="7">
        <text>L-threonyl-[protein] + ATP = O-phospho-L-threonyl-[protein] + ADP + H(+)</text>
        <dbReference type="Rhea" id="RHEA:46608"/>
        <dbReference type="Rhea" id="RHEA-COMP:11060"/>
        <dbReference type="Rhea" id="RHEA-COMP:11605"/>
        <dbReference type="ChEBI" id="CHEBI:15378"/>
        <dbReference type="ChEBI" id="CHEBI:30013"/>
        <dbReference type="ChEBI" id="CHEBI:30616"/>
        <dbReference type="ChEBI" id="CHEBI:61977"/>
        <dbReference type="ChEBI" id="CHEBI:456216"/>
        <dbReference type="EC" id="2.7.11.1"/>
    </reaction>
</comment>
<evidence type="ECO:0000256" key="4">
    <source>
        <dbReference type="ARBA" id="ARBA00022741"/>
    </source>
</evidence>
<keyword evidence="4" id="KW-0547">Nucleotide-binding</keyword>
<dbReference type="Proteomes" id="UP000001876">
    <property type="component" value="Unassembled WGS sequence"/>
</dbReference>
<evidence type="ECO:0000256" key="3">
    <source>
        <dbReference type="ARBA" id="ARBA00022679"/>
    </source>
</evidence>
<dbReference type="OMA" id="KCIAHVS"/>
<feature type="compositionally biased region" description="Basic and acidic residues" evidence="9">
    <location>
        <begin position="303"/>
        <end position="319"/>
    </location>
</feature>
<dbReference type="Pfam" id="PF00069">
    <property type="entry name" value="Pkinase"/>
    <property type="match status" value="1"/>
</dbReference>
<keyword evidence="3" id="KW-0808">Transferase</keyword>
<keyword evidence="5" id="KW-0418">Kinase</keyword>
<organism evidence="12">
    <name type="scientific">Micromonas pusilla (strain CCMP1545)</name>
    <name type="common">Picoplanktonic green alga</name>
    <dbReference type="NCBI Taxonomy" id="564608"/>
    <lineage>
        <taxon>Eukaryota</taxon>
        <taxon>Viridiplantae</taxon>
        <taxon>Chlorophyta</taxon>
        <taxon>Mamiellophyceae</taxon>
        <taxon>Mamiellales</taxon>
        <taxon>Mamiellaceae</taxon>
        <taxon>Micromonas</taxon>
    </lineage>
</organism>
<evidence type="ECO:0000313" key="12">
    <source>
        <dbReference type="Proteomes" id="UP000001876"/>
    </source>
</evidence>
<protein>
    <recommendedName>
        <fullName evidence="1">non-specific serine/threonine protein kinase</fullName>
        <ecNumber evidence="1">2.7.11.1</ecNumber>
    </recommendedName>
</protein>
<dbReference type="Gene3D" id="3.10.20.90">
    <property type="entry name" value="Phosphatidylinositol 3-kinase Catalytic Subunit, Chain A, domain 1"/>
    <property type="match status" value="1"/>
</dbReference>
<evidence type="ECO:0000313" key="11">
    <source>
        <dbReference type="EMBL" id="EEH57902.1"/>
    </source>
</evidence>
<evidence type="ECO:0000256" key="9">
    <source>
        <dbReference type="SAM" id="MobiDB-lite"/>
    </source>
</evidence>
<dbReference type="PROSITE" id="PS50011">
    <property type="entry name" value="PROTEIN_KINASE_DOM"/>
    <property type="match status" value="1"/>
</dbReference>
<dbReference type="Gene3D" id="3.30.200.20">
    <property type="entry name" value="Phosphorylase Kinase, domain 1"/>
    <property type="match status" value="1"/>
</dbReference>
<evidence type="ECO:0000256" key="5">
    <source>
        <dbReference type="ARBA" id="ARBA00022777"/>
    </source>
</evidence>
<dbReference type="RefSeq" id="XP_003057951.1">
    <property type="nucleotide sequence ID" value="XM_003057905.1"/>
</dbReference>
<evidence type="ECO:0000256" key="6">
    <source>
        <dbReference type="ARBA" id="ARBA00022840"/>
    </source>
</evidence>
<evidence type="ECO:0000259" key="10">
    <source>
        <dbReference type="PROSITE" id="PS50011"/>
    </source>
</evidence>
<evidence type="ECO:0000256" key="1">
    <source>
        <dbReference type="ARBA" id="ARBA00012513"/>
    </source>
</evidence>
<feature type="compositionally biased region" description="Basic and acidic residues" evidence="9">
    <location>
        <begin position="11"/>
        <end position="20"/>
    </location>
</feature>
<dbReference type="InterPro" id="IPR000719">
    <property type="entry name" value="Prot_kinase_dom"/>
</dbReference>
<dbReference type="CDD" id="cd13983">
    <property type="entry name" value="STKc_WNK"/>
    <property type="match status" value="1"/>
</dbReference>
<dbReference type="InterPro" id="IPR050588">
    <property type="entry name" value="WNK_Ser-Thr_kinase"/>
</dbReference>
<dbReference type="eggNOG" id="KOG0584">
    <property type="taxonomic scope" value="Eukaryota"/>
</dbReference>
<name>C1MPF7_MICPC</name>
<dbReference type="SMART" id="SM00220">
    <property type="entry name" value="S_TKc"/>
    <property type="match status" value="1"/>
</dbReference>
<dbReference type="InterPro" id="IPR008271">
    <property type="entry name" value="Ser/Thr_kinase_AS"/>
</dbReference>
<gene>
    <name evidence="11" type="ORF">MICPUCDRAFT_26102</name>
</gene>
<evidence type="ECO:0000256" key="7">
    <source>
        <dbReference type="ARBA" id="ARBA00047899"/>
    </source>
</evidence>
<dbReference type="PANTHER" id="PTHR13902">
    <property type="entry name" value="SERINE/THREONINE-PROTEIN KINASE WNK WITH NO LYSINE -RELATED"/>
    <property type="match status" value="1"/>
</dbReference>
<feature type="non-terminal residue" evidence="11">
    <location>
        <position position="418"/>
    </location>
</feature>
<dbReference type="GO" id="GO:0005524">
    <property type="term" value="F:ATP binding"/>
    <property type="evidence" value="ECO:0007669"/>
    <property type="project" value="UniProtKB-KW"/>
</dbReference>
<reference evidence="11 12" key="1">
    <citation type="journal article" date="2009" name="Science">
        <title>Green evolution and dynamic adaptations revealed by genomes of the marine picoeukaryotes Micromonas.</title>
        <authorList>
            <person name="Worden A.Z."/>
            <person name="Lee J.H."/>
            <person name="Mock T."/>
            <person name="Rouze P."/>
            <person name="Simmons M.P."/>
            <person name="Aerts A.L."/>
            <person name="Allen A.E."/>
            <person name="Cuvelier M.L."/>
            <person name="Derelle E."/>
            <person name="Everett M.V."/>
            <person name="Foulon E."/>
            <person name="Grimwood J."/>
            <person name="Gundlach H."/>
            <person name="Henrissat B."/>
            <person name="Napoli C."/>
            <person name="McDonald S.M."/>
            <person name="Parker M.S."/>
            <person name="Rombauts S."/>
            <person name="Salamov A."/>
            <person name="Von Dassow P."/>
            <person name="Badger J.H."/>
            <person name="Coutinho P.M."/>
            <person name="Demir E."/>
            <person name="Dubchak I."/>
            <person name="Gentemann C."/>
            <person name="Eikrem W."/>
            <person name="Gready J.E."/>
            <person name="John U."/>
            <person name="Lanier W."/>
            <person name="Lindquist E.A."/>
            <person name="Lucas S."/>
            <person name="Mayer K.F."/>
            <person name="Moreau H."/>
            <person name="Not F."/>
            <person name="Otillar R."/>
            <person name="Panaud O."/>
            <person name="Pangilinan J."/>
            <person name="Paulsen I."/>
            <person name="Piegu B."/>
            <person name="Poliakov A."/>
            <person name="Robbens S."/>
            <person name="Schmutz J."/>
            <person name="Toulza E."/>
            <person name="Wyss T."/>
            <person name="Zelensky A."/>
            <person name="Zhou K."/>
            <person name="Armbrust E.V."/>
            <person name="Bhattacharya D."/>
            <person name="Goodenough U.W."/>
            <person name="Van de Peer Y."/>
            <person name="Grigoriev I.V."/>
        </authorList>
    </citation>
    <scope>NUCLEOTIDE SEQUENCE [LARGE SCALE GENOMIC DNA]</scope>
    <source>
        <strain evidence="11 12">CCMP1545</strain>
    </source>
</reference>
<dbReference type="OrthoDB" id="4062651at2759"/>
<dbReference type="EC" id="2.7.11.1" evidence="1"/>
<dbReference type="KEGG" id="mpp:MICPUCDRAFT_26102"/>
<dbReference type="InterPro" id="IPR011009">
    <property type="entry name" value="Kinase-like_dom_sf"/>
</dbReference>
<dbReference type="AlphaFoldDB" id="C1MPF7"/>
<feature type="domain" description="Protein kinase" evidence="10">
    <location>
        <begin position="46"/>
        <end position="303"/>
    </location>
</feature>
<sequence length="418" mass="47668">MATEEQNAEPTVEKVLQKSDEDPDGESAEDEDETKFVEWDPSGRFGRTTTLLGRGTYKNVYMAFDEEEGMDVAWNQVKVAGLPREEKQRLLSEVEILKELDHKNIIKLYHSWITTDKDEVSVNFITEACAQTLKKYSKKLKTNLDLRAVKSWSRQILRGLDYLHSHDPPIVHRDLKCENIFVNQNQGEVKIGDLGLAAALDNQRTKSVIGTPEFMAPELYDEDYDERVDIYSFGMCMIELVTHECPYSECSNPAQIYKRVSQGVKPEALDKIIDADLRSFIMKCISPIEKRLTAKELMNDPFLDKGSGKPREVKQHTVVEEEPEVARPGGTKQMAVLPEKKGGSLDFRVKGRILEDKTLRLRLRIGDASGHTRTVEFPFNTDKDSSYSVASEMIEELQLPQSDIRTVMNEIENEVKFL</sequence>
<dbReference type="GeneID" id="9683052"/>
<dbReference type="SUPFAM" id="SSF56112">
    <property type="entry name" value="Protein kinase-like (PK-like)"/>
    <property type="match status" value="1"/>
</dbReference>
<evidence type="ECO:0000256" key="8">
    <source>
        <dbReference type="ARBA" id="ARBA00048679"/>
    </source>
</evidence>
<feature type="region of interest" description="Disordered" evidence="9">
    <location>
        <begin position="303"/>
        <end position="329"/>
    </location>
</feature>
<dbReference type="EMBL" id="GG663738">
    <property type="protein sequence ID" value="EEH57902.1"/>
    <property type="molecule type" value="Genomic_DNA"/>
</dbReference>
<feature type="compositionally biased region" description="Acidic residues" evidence="9">
    <location>
        <begin position="21"/>
        <end position="33"/>
    </location>
</feature>
<keyword evidence="12" id="KW-1185">Reference proteome</keyword>
<dbReference type="FunFam" id="3.30.200.20:FF:000075">
    <property type="entry name" value="Probable serine/threonine-protein kinase WNK1"/>
    <property type="match status" value="1"/>
</dbReference>
<dbReference type="FunFam" id="1.10.510.10:FF:000046">
    <property type="entry name" value="probable serine/threonine-protein kinase WNK9"/>
    <property type="match status" value="1"/>
</dbReference>
<proteinExistence type="predicted"/>
<keyword evidence="2" id="KW-0723">Serine/threonine-protein kinase</keyword>
<keyword evidence="6" id="KW-0067">ATP-binding</keyword>
<accession>C1MPF7</accession>
<dbReference type="STRING" id="564608.C1MPF7"/>